<dbReference type="PANTHER" id="PTHR36923">
    <property type="entry name" value="FERREDOXIN"/>
    <property type="match status" value="1"/>
</dbReference>
<keyword evidence="2" id="KW-0479">Metal-binding</keyword>
<sequence length="65" mass="7081">MQVKVDQSKCQGHNRCYAIAPELFDVDDLGNAFEIGDGVVSPQLVEKARLAVANCPEYAISIVED</sequence>
<reference evidence="7" key="1">
    <citation type="submission" date="2020-05" db="EMBL/GenBank/DDBJ databases">
        <authorList>
            <person name="Chiriac C."/>
            <person name="Salcher M."/>
            <person name="Ghai R."/>
            <person name="Kavagutti S V."/>
        </authorList>
    </citation>
    <scope>NUCLEOTIDE SEQUENCE</scope>
</reference>
<accession>A0A6J7UBM0</accession>
<dbReference type="InterPro" id="IPR051269">
    <property type="entry name" value="Fe-S_cluster_ET"/>
</dbReference>
<dbReference type="SUPFAM" id="SSF54862">
    <property type="entry name" value="4Fe-4S ferredoxins"/>
    <property type="match status" value="1"/>
</dbReference>
<evidence type="ECO:0000256" key="3">
    <source>
        <dbReference type="ARBA" id="ARBA00022982"/>
    </source>
</evidence>
<dbReference type="GO" id="GO:0051536">
    <property type="term" value="F:iron-sulfur cluster binding"/>
    <property type="evidence" value="ECO:0007669"/>
    <property type="project" value="UniProtKB-KW"/>
</dbReference>
<evidence type="ECO:0000256" key="1">
    <source>
        <dbReference type="ARBA" id="ARBA00022448"/>
    </source>
</evidence>
<evidence type="ECO:0000256" key="5">
    <source>
        <dbReference type="ARBA" id="ARBA00023014"/>
    </source>
</evidence>
<dbReference type="Gene3D" id="3.30.70.20">
    <property type="match status" value="1"/>
</dbReference>
<dbReference type="EMBL" id="CAFBQU010000007">
    <property type="protein sequence ID" value="CAB5062286.1"/>
    <property type="molecule type" value="Genomic_DNA"/>
</dbReference>
<keyword evidence="5" id="KW-0411">Iron-sulfur</keyword>
<evidence type="ECO:0000256" key="4">
    <source>
        <dbReference type="ARBA" id="ARBA00023004"/>
    </source>
</evidence>
<evidence type="ECO:0000313" key="6">
    <source>
        <dbReference type="EMBL" id="CAB5029321.1"/>
    </source>
</evidence>
<keyword evidence="4" id="KW-0408">Iron</keyword>
<gene>
    <name evidence="6" type="ORF">UFOPK4098_01389</name>
    <name evidence="7" type="ORF">UFOPK4347_00467</name>
</gene>
<dbReference type="EMBL" id="CAFBPN010000110">
    <property type="protein sequence ID" value="CAB5029321.1"/>
    <property type="molecule type" value="Genomic_DNA"/>
</dbReference>
<keyword evidence="1" id="KW-0813">Transport</keyword>
<dbReference type="PANTHER" id="PTHR36923:SF3">
    <property type="entry name" value="FERREDOXIN"/>
    <property type="match status" value="1"/>
</dbReference>
<dbReference type="AlphaFoldDB" id="A0A6J7UBM0"/>
<organism evidence="7">
    <name type="scientific">freshwater metagenome</name>
    <dbReference type="NCBI Taxonomy" id="449393"/>
    <lineage>
        <taxon>unclassified sequences</taxon>
        <taxon>metagenomes</taxon>
        <taxon>ecological metagenomes</taxon>
    </lineage>
</organism>
<evidence type="ECO:0000256" key="2">
    <source>
        <dbReference type="ARBA" id="ARBA00022723"/>
    </source>
</evidence>
<protein>
    <submittedName>
        <fullName evidence="7">Unannotated protein</fullName>
    </submittedName>
</protein>
<keyword evidence="3" id="KW-0249">Electron transport</keyword>
<dbReference type="GO" id="GO:0046872">
    <property type="term" value="F:metal ion binding"/>
    <property type="evidence" value="ECO:0007669"/>
    <property type="project" value="UniProtKB-KW"/>
</dbReference>
<dbReference type="Pfam" id="PF13459">
    <property type="entry name" value="Fer4_15"/>
    <property type="match status" value="1"/>
</dbReference>
<name>A0A6J7UBM0_9ZZZZ</name>
<proteinExistence type="predicted"/>
<evidence type="ECO:0000313" key="7">
    <source>
        <dbReference type="EMBL" id="CAB5062286.1"/>
    </source>
</evidence>